<gene>
    <name evidence="8" type="ORF">BCR34DRAFT_675978</name>
</gene>
<dbReference type="InterPro" id="IPR020846">
    <property type="entry name" value="MFS_dom"/>
</dbReference>
<evidence type="ECO:0000259" key="7">
    <source>
        <dbReference type="PROSITE" id="PS50850"/>
    </source>
</evidence>
<comment type="similarity">
    <text evidence="2">Belongs to the major facilitator superfamily. Sugar transporter (TC 2.A.1.1) family.</text>
</comment>
<proteinExistence type="inferred from homology"/>
<dbReference type="InterPro" id="IPR005829">
    <property type="entry name" value="Sugar_transporter_CS"/>
</dbReference>
<dbReference type="PROSITE" id="PS00217">
    <property type="entry name" value="SUGAR_TRANSPORT_2"/>
    <property type="match status" value="1"/>
</dbReference>
<dbReference type="PROSITE" id="PS50850">
    <property type="entry name" value="MFS"/>
    <property type="match status" value="1"/>
</dbReference>
<dbReference type="STRING" id="1231657.A0A1Y1Z0V9"/>
<dbReference type="SUPFAM" id="SSF103473">
    <property type="entry name" value="MFS general substrate transporter"/>
    <property type="match status" value="1"/>
</dbReference>
<feature type="transmembrane region" description="Helical" evidence="6">
    <location>
        <begin position="347"/>
        <end position="371"/>
    </location>
</feature>
<comment type="subcellular location">
    <subcellularLocation>
        <location evidence="1">Membrane</location>
        <topology evidence="1">Multi-pass membrane protein</topology>
    </subcellularLocation>
</comment>
<evidence type="ECO:0000256" key="2">
    <source>
        <dbReference type="ARBA" id="ARBA00010992"/>
    </source>
</evidence>
<dbReference type="Gene3D" id="1.20.1250.20">
    <property type="entry name" value="MFS general substrate transporter like domains"/>
    <property type="match status" value="1"/>
</dbReference>
<dbReference type="EMBL" id="MCFA01000143">
    <property type="protein sequence ID" value="ORY03754.1"/>
    <property type="molecule type" value="Genomic_DNA"/>
</dbReference>
<dbReference type="Pfam" id="PF00083">
    <property type="entry name" value="Sugar_tr"/>
    <property type="match status" value="1"/>
</dbReference>
<dbReference type="GO" id="GO:0016020">
    <property type="term" value="C:membrane"/>
    <property type="evidence" value="ECO:0007669"/>
    <property type="project" value="UniProtKB-SubCell"/>
</dbReference>
<comment type="caution">
    <text evidence="8">The sequence shown here is derived from an EMBL/GenBank/DDBJ whole genome shotgun (WGS) entry which is preliminary data.</text>
</comment>
<dbReference type="InterPro" id="IPR005828">
    <property type="entry name" value="MFS_sugar_transport-like"/>
</dbReference>
<dbReference type="AlphaFoldDB" id="A0A1Y1Z0V9"/>
<dbReference type="PANTHER" id="PTHR48022">
    <property type="entry name" value="PLASTIDIC GLUCOSE TRANSPORTER 4"/>
    <property type="match status" value="1"/>
</dbReference>
<feature type="transmembrane region" description="Helical" evidence="6">
    <location>
        <begin position="163"/>
        <end position="184"/>
    </location>
</feature>
<evidence type="ECO:0000256" key="5">
    <source>
        <dbReference type="ARBA" id="ARBA00023136"/>
    </source>
</evidence>
<organism evidence="8 9">
    <name type="scientific">Clohesyomyces aquaticus</name>
    <dbReference type="NCBI Taxonomy" id="1231657"/>
    <lineage>
        <taxon>Eukaryota</taxon>
        <taxon>Fungi</taxon>
        <taxon>Dikarya</taxon>
        <taxon>Ascomycota</taxon>
        <taxon>Pezizomycotina</taxon>
        <taxon>Dothideomycetes</taxon>
        <taxon>Pleosporomycetidae</taxon>
        <taxon>Pleosporales</taxon>
        <taxon>Lindgomycetaceae</taxon>
        <taxon>Clohesyomyces</taxon>
    </lineage>
</organism>
<keyword evidence="3 6" id="KW-0812">Transmembrane</keyword>
<dbReference type="OrthoDB" id="6133115at2759"/>
<evidence type="ECO:0000256" key="4">
    <source>
        <dbReference type="ARBA" id="ARBA00022989"/>
    </source>
</evidence>
<protein>
    <submittedName>
        <fullName evidence="8">General substrate transporter</fullName>
    </submittedName>
</protein>
<feature type="transmembrane region" description="Helical" evidence="6">
    <location>
        <begin position="73"/>
        <end position="93"/>
    </location>
</feature>
<keyword evidence="4 6" id="KW-1133">Transmembrane helix</keyword>
<evidence type="ECO:0000256" key="1">
    <source>
        <dbReference type="ARBA" id="ARBA00004141"/>
    </source>
</evidence>
<feature type="transmembrane region" description="Helical" evidence="6">
    <location>
        <begin position="258"/>
        <end position="279"/>
    </location>
</feature>
<keyword evidence="5 6" id="KW-0472">Membrane</keyword>
<name>A0A1Y1Z0V9_9PLEO</name>
<sequence>MAMFEYGLDQGMVNGFQAMPGFLIDFGFKDPKLPGGYGISTTVQQLISSLVSAGMFVSTFFAGWLSNKIGRKGGLWVGILLMFLSVTIQIAVVDVRALYVGRIILGFSNGLLLVCAQLYIQETTPSNLRSFGYTMYQFWISFGALLGTIINNETSRRLDRSSYRIPLGVLYIIPVLLGLTLIFLPETPRHLAAKGRYEQATQALRFLRDDAYSDLQVEEEIAEIKHAIDTDKELASGVGYLELFHPVALKRTLTSLGLGLFSAANGVPFVVQYGIYFFLLSGDTQPFRDGVILSCVGLAGVMLTPFFTGRVGKRTILMVGGFLQSLCMLGMALSYSVRGIDKVSGKVIIAMASIYMFVASSTTSPFSWQVAGEIPAQRLRGHTFGFTNSVTFLCGWSITFTIPYFINPTALNWGAQYAYIWFVANLFICVFTFFVVPETNKRTLEEIDECYNQKVPVRKFPSYQCVGTLSSRMEVVEHAAKEPQQ</sequence>
<dbReference type="Proteomes" id="UP000193144">
    <property type="component" value="Unassembled WGS sequence"/>
</dbReference>
<dbReference type="PANTHER" id="PTHR48022:SF10">
    <property type="entry name" value="MAJOR FACILITATOR SUPERFAMILY (MFS) PROFILE DOMAIN-CONTAINING PROTEIN"/>
    <property type="match status" value="1"/>
</dbReference>
<evidence type="ECO:0000313" key="9">
    <source>
        <dbReference type="Proteomes" id="UP000193144"/>
    </source>
</evidence>
<keyword evidence="9" id="KW-1185">Reference proteome</keyword>
<evidence type="ECO:0000256" key="3">
    <source>
        <dbReference type="ARBA" id="ARBA00022692"/>
    </source>
</evidence>
<evidence type="ECO:0000256" key="6">
    <source>
        <dbReference type="SAM" id="Phobius"/>
    </source>
</evidence>
<feature type="transmembrane region" description="Helical" evidence="6">
    <location>
        <begin position="316"/>
        <end position="335"/>
    </location>
</feature>
<dbReference type="InterPro" id="IPR050360">
    <property type="entry name" value="MFS_Sugar_Transporters"/>
</dbReference>
<dbReference type="FunFam" id="1.20.1250.20:FF:000078">
    <property type="entry name" value="MFS maltose transporter, putative"/>
    <property type="match status" value="1"/>
</dbReference>
<feature type="transmembrane region" description="Helical" evidence="6">
    <location>
        <begin position="99"/>
        <end position="119"/>
    </location>
</feature>
<feature type="transmembrane region" description="Helical" evidence="6">
    <location>
        <begin position="383"/>
        <end position="406"/>
    </location>
</feature>
<feature type="domain" description="Major facilitator superfamily (MFS) profile" evidence="7">
    <location>
        <begin position="1"/>
        <end position="440"/>
    </location>
</feature>
<feature type="transmembrane region" description="Helical" evidence="6">
    <location>
        <begin position="46"/>
        <end position="66"/>
    </location>
</feature>
<accession>A0A1Y1Z0V9</accession>
<dbReference type="GO" id="GO:0005351">
    <property type="term" value="F:carbohydrate:proton symporter activity"/>
    <property type="evidence" value="ECO:0007669"/>
    <property type="project" value="TreeGrafter"/>
</dbReference>
<feature type="transmembrane region" description="Helical" evidence="6">
    <location>
        <begin position="418"/>
        <end position="436"/>
    </location>
</feature>
<reference evidence="8 9" key="1">
    <citation type="submission" date="2016-07" db="EMBL/GenBank/DDBJ databases">
        <title>Pervasive Adenine N6-methylation of Active Genes in Fungi.</title>
        <authorList>
            <consortium name="DOE Joint Genome Institute"/>
            <person name="Mondo S.J."/>
            <person name="Dannebaum R.O."/>
            <person name="Kuo R.C."/>
            <person name="Labutti K."/>
            <person name="Haridas S."/>
            <person name="Kuo A."/>
            <person name="Salamov A."/>
            <person name="Ahrendt S.R."/>
            <person name="Lipzen A."/>
            <person name="Sullivan W."/>
            <person name="Andreopoulos W.B."/>
            <person name="Clum A."/>
            <person name="Lindquist E."/>
            <person name="Daum C."/>
            <person name="Ramamoorthy G.K."/>
            <person name="Gryganskyi A."/>
            <person name="Culley D."/>
            <person name="Magnuson J.K."/>
            <person name="James T.Y."/>
            <person name="O'Malley M.A."/>
            <person name="Stajich J.E."/>
            <person name="Spatafora J.W."/>
            <person name="Visel A."/>
            <person name="Grigoriev I.V."/>
        </authorList>
    </citation>
    <scope>NUCLEOTIDE SEQUENCE [LARGE SCALE GENOMIC DNA]</scope>
    <source>
        <strain evidence="8 9">CBS 115471</strain>
    </source>
</reference>
<dbReference type="InterPro" id="IPR036259">
    <property type="entry name" value="MFS_trans_sf"/>
</dbReference>
<feature type="transmembrane region" description="Helical" evidence="6">
    <location>
        <begin position="291"/>
        <end position="309"/>
    </location>
</feature>
<evidence type="ECO:0000313" key="8">
    <source>
        <dbReference type="EMBL" id="ORY03754.1"/>
    </source>
</evidence>
<feature type="transmembrane region" description="Helical" evidence="6">
    <location>
        <begin position="131"/>
        <end position="151"/>
    </location>
</feature>